<comment type="similarity">
    <text evidence="2">Belongs to the SusD family.</text>
</comment>
<dbReference type="Proteomes" id="UP001501508">
    <property type="component" value="Unassembled WGS sequence"/>
</dbReference>
<dbReference type="InterPro" id="IPR012944">
    <property type="entry name" value="SusD_RagB_dom"/>
</dbReference>
<evidence type="ECO:0000313" key="10">
    <source>
        <dbReference type="Proteomes" id="UP001501508"/>
    </source>
</evidence>
<feature type="chain" id="PRO_5046144106" evidence="6">
    <location>
        <begin position="18"/>
        <end position="572"/>
    </location>
</feature>
<dbReference type="EMBL" id="BAABEY010000036">
    <property type="protein sequence ID" value="GAA4445974.1"/>
    <property type="molecule type" value="Genomic_DNA"/>
</dbReference>
<comment type="subcellular location">
    <subcellularLocation>
        <location evidence="1">Cell outer membrane</location>
    </subcellularLocation>
</comment>
<keyword evidence="5" id="KW-0998">Cell outer membrane</keyword>
<dbReference type="InterPro" id="IPR033985">
    <property type="entry name" value="SusD-like_N"/>
</dbReference>
<keyword evidence="10" id="KW-1185">Reference proteome</keyword>
<evidence type="ECO:0000313" key="9">
    <source>
        <dbReference type="EMBL" id="GAA4445974.1"/>
    </source>
</evidence>
<evidence type="ECO:0000256" key="6">
    <source>
        <dbReference type="SAM" id="SignalP"/>
    </source>
</evidence>
<feature type="signal peptide" evidence="6">
    <location>
        <begin position="1"/>
        <end position="17"/>
    </location>
</feature>
<proteinExistence type="inferred from homology"/>
<feature type="domain" description="SusD-like N-terminal" evidence="8">
    <location>
        <begin position="21"/>
        <end position="208"/>
    </location>
</feature>
<dbReference type="RefSeq" id="WP_345032188.1">
    <property type="nucleotide sequence ID" value="NZ_BAABEY010000036.1"/>
</dbReference>
<reference evidence="10" key="1">
    <citation type="journal article" date="2019" name="Int. J. Syst. Evol. Microbiol.">
        <title>The Global Catalogue of Microorganisms (GCM) 10K type strain sequencing project: providing services to taxonomists for standard genome sequencing and annotation.</title>
        <authorList>
            <consortium name="The Broad Institute Genomics Platform"/>
            <consortium name="The Broad Institute Genome Sequencing Center for Infectious Disease"/>
            <person name="Wu L."/>
            <person name="Ma J."/>
        </authorList>
    </citation>
    <scope>NUCLEOTIDE SEQUENCE [LARGE SCALE GENOMIC DNA]</scope>
    <source>
        <strain evidence="10">JCM 31920</strain>
    </source>
</reference>
<feature type="domain" description="RagB/SusD" evidence="7">
    <location>
        <begin position="300"/>
        <end position="571"/>
    </location>
</feature>
<dbReference type="PROSITE" id="PS51257">
    <property type="entry name" value="PROKAR_LIPOPROTEIN"/>
    <property type="match status" value="1"/>
</dbReference>
<keyword evidence="3 6" id="KW-0732">Signal</keyword>
<evidence type="ECO:0000256" key="3">
    <source>
        <dbReference type="ARBA" id="ARBA00022729"/>
    </source>
</evidence>
<keyword evidence="4" id="KW-0472">Membrane</keyword>
<sequence>MKNLYVFILFAAVSALSSCSEFLDKKPLDAISGSDYWKTPTDLEMYVNQYYTVFPNETRNDYTLLEGNSDNLVLSSFNATLAGTRVVPASGGSWSSAWAQIRSVNYFLENYKTVNGAKNLWEHYVGEAYFFRAYFYFGLLRDFGAVPWINKPLKDDDAGLYTARDPRNVVADSIIADLDRAIGKMKGKETATPFRLNRQIAQLFKSRVCLFEGTWEKYHAGTTFGVSGSDGKKYLELAKEAAGQLIAGDLYRIHIGSDPKTNYYYFFGQKDYSANPEVLLWKKWDNSLGLVRWAPSIWGNDMGITGELVNSYLCTDGLPIAKSKLYEGDGTLARVVKNRDPRLAQSIWVPGDAVNILGSGDTTKFVRADIHQTGSYRCVTGYQLKKYSNAWGDNLKANYYQSEIGSIIFRYAEALLNFAEAKAELGELTQADVDVTINKLRDRVGMPHLVLTNITPDPNWTYPALSPVINEVRRERRVELAFEGLRLYDLMRWRAHESITGKRPAGAKFVQADYPEMVVGTHVFVDQKGYIDAYQKALPNGYGFKPGRDYLNPIPGVELTLNDQYTQNPDWE</sequence>
<evidence type="ECO:0000259" key="8">
    <source>
        <dbReference type="Pfam" id="PF14322"/>
    </source>
</evidence>
<evidence type="ECO:0000256" key="4">
    <source>
        <dbReference type="ARBA" id="ARBA00023136"/>
    </source>
</evidence>
<evidence type="ECO:0000259" key="7">
    <source>
        <dbReference type="Pfam" id="PF07980"/>
    </source>
</evidence>
<comment type="caution">
    <text evidence="9">The sequence shown here is derived from an EMBL/GenBank/DDBJ whole genome shotgun (WGS) entry which is preliminary data.</text>
</comment>
<dbReference type="Pfam" id="PF07980">
    <property type="entry name" value="SusD_RagB"/>
    <property type="match status" value="1"/>
</dbReference>
<protein>
    <submittedName>
        <fullName evidence="9">RagB/SusD family nutrient uptake outer membrane protein</fullName>
    </submittedName>
</protein>
<name>A0ABP8M7N8_9BACT</name>
<dbReference type="Pfam" id="PF14322">
    <property type="entry name" value="SusD-like_3"/>
    <property type="match status" value="1"/>
</dbReference>
<evidence type="ECO:0000256" key="1">
    <source>
        <dbReference type="ARBA" id="ARBA00004442"/>
    </source>
</evidence>
<evidence type="ECO:0000256" key="5">
    <source>
        <dbReference type="ARBA" id="ARBA00023237"/>
    </source>
</evidence>
<dbReference type="SUPFAM" id="SSF48452">
    <property type="entry name" value="TPR-like"/>
    <property type="match status" value="1"/>
</dbReference>
<evidence type="ECO:0000256" key="2">
    <source>
        <dbReference type="ARBA" id="ARBA00006275"/>
    </source>
</evidence>
<dbReference type="InterPro" id="IPR011990">
    <property type="entry name" value="TPR-like_helical_dom_sf"/>
</dbReference>
<accession>A0ABP8M7N8</accession>
<organism evidence="9 10">
    <name type="scientific">Ravibacter arvi</name>
    <dbReference type="NCBI Taxonomy" id="2051041"/>
    <lineage>
        <taxon>Bacteria</taxon>
        <taxon>Pseudomonadati</taxon>
        <taxon>Bacteroidota</taxon>
        <taxon>Cytophagia</taxon>
        <taxon>Cytophagales</taxon>
        <taxon>Spirosomataceae</taxon>
        <taxon>Ravibacter</taxon>
    </lineage>
</organism>
<dbReference type="Gene3D" id="1.25.40.390">
    <property type="match status" value="1"/>
</dbReference>
<gene>
    <name evidence="9" type="ORF">GCM10023091_38320</name>
</gene>